<reference evidence="1 2" key="1">
    <citation type="journal article" date="2019" name="G3 (Bethesda)">
        <title>Sequencing of a Wild Apple (Malus baccata) Genome Unravels the Differences Between Cultivated and Wild Apple Species Regarding Disease Resistance and Cold Tolerance.</title>
        <authorList>
            <person name="Chen X."/>
        </authorList>
    </citation>
    <scope>NUCLEOTIDE SEQUENCE [LARGE SCALE GENOMIC DNA]</scope>
    <source>
        <strain evidence="2">cv. Shandingzi</strain>
        <tissue evidence="1">Leaves</tissue>
    </source>
</reference>
<evidence type="ECO:0000313" key="1">
    <source>
        <dbReference type="EMBL" id="TQD87580.1"/>
    </source>
</evidence>
<dbReference type="STRING" id="106549.A0A540LM78"/>
<dbReference type="AlphaFoldDB" id="A0A540LM78"/>
<proteinExistence type="predicted"/>
<gene>
    <name evidence="1" type="ORF">C1H46_026879</name>
</gene>
<dbReference type="Proteomes" id="UP000315295">
    <property type="component" value="Unassembled WGS sequence"/>
</dbReference>
<accession>A0A540LM78</accession>
<organism evidence="1 2">
    <name type="scientific">Malus baccata</name>
    <name type="common">Siberian crab apple</name>
    <name type="synonym">Pyrus baccata</name>
    <dbReference type="NCBI Taxonomy" id="106549"/>
    <lineage>
        <taxon>Eukaryota</taxon>
        <taxon>Viridiplantae</taxon>
        <taxon>Streptophyta</taxon>
        <taxon>Embryophyta</taxon>
        <taxon>Tracheophyta</taxon>
        <taxon>Spermatophyta</taxon>
        <taxon>Magnoliopsida</taxon>
        <taxon>eudicotyledons</taxon>
        <taxon>Gunneridae</taxon>
        <taxon>Pentapetalae</taxon>
        <taxon>rosids</taxon>
        <taxon>fabids</taxon>
        <taxon>Rosales</taxon>
        <taxon>Rosaceae</taxon>
        <taxon>Amygdaloideae</taxon>
        <taxon>Maleae</taxon>
        <taxon>Malus</taxon>
    </lineage>
</organism>
<dbReference type="EMBL" id="VIEB01000532">
    <property type="protein sequence ID" value="TQD87580.1"/>
    <property type="molecule type" value="Genomic_DNA"/>
</dbReference>
<sequence>MRTLCDVCESAATILFCAVDEAALRRSCDEKVLHFFFPFTTANPTAQKALLVLGQQASALVNHVAHVDWSLLHQLSGSAVAPFLLKLKLTILKQLRSSQDASRPDLSLPFSRSS</sequence>
<comment type="caution">
    <text evidence="1">The sequence shown here is derived from an EMBL/GenBank/DDBJ whole genome shotgun (WGS) entry which is preliminary data.</text>
</comment>
<name>A0A540LM78_MALBA</name>
<evidence type="ECO:0000313" key="2">
    <source>
        <dbReference type="Proteomes" id="UP000315295"/>
    </source>
</evidence>
<keyword evidence="2" id="KW-1185">Reference proteome</keyword>
<protein>
    <submittedName>
        <fullName evidence="1">Uncharacterized protein</fullName>
    </submittedName>
</protein>